<feature type="transmembrane region" description="Helical" evidence="1">
    <location>
        <begin position="19"/>
        <end position="42"/>
    </location>
</feature>
<dbReference type="AlphaFoldDB" id="A0A438AJ50"/>
<keyword evidence="3" id="KW-1185">Reference proteome</keyword>
<sequence length="77" mass="8304">MSAPHTDVERQEKRHRFPLMGMGGVVLFAILLLVLWIAWLALAGNDPDTAEQQIDGRTGAVEMQEDGAAAAVDTDGE</sequence>
<keyword evidence="1" id="KW-0812">Transmembrane</keyword>
<organism evidence="2 3">
    <name type="scientific">Mesobaculum littorinae</name>
    <dbReference type="NCBI Taxonomy" id="2486419"/>
    <lineage>
        <taxon>Bacteria</taxon>
        <taxon>Pseudomonadati</taxon>
        <taxon>Pseudomonadota</taxon>
        <taxon>Alphaproteobacteria</taxon>
        <taxon>Rhodobacterales</taxon>
        <taxon>Roseobacteraceae</taxon>
        <taxon>Mesobaculum</taxon>
    </lineage>
</organism>
<accession>A0A438AJ50</accession>
<evidence type="ECO:0000256" key="1">
    <source>
        <dbReference type="SAM" id="Phobius"/>
    </source>
</evidence>
<keyword evidence="1" id="KW-1133">Transmembrane helix</keyword>
<dbReference type="Proteomes" id="UP000285908">
    <property type="component" value="Unassembled WGS sequence"/>
</dbReference>
<dbReference type="EMBL" id="RQXX01000002">
    <property type="protein sequence ID" value="RVV98793.1"/>
    <property type="molecule type" value="Genomic_DNA"/>
</dbReference>
<reference evidence="2 3" key="1">
    <citation type="submission" date="2018-11" db="EMBL/GenBank/DDBJ databases">
        <title>Mesobaculum littorinae gen. nov., sp. nov., isolated from Littorina scabra that represents a novel genus of the order Rhodobacteraceae.</title>
        <authorList>
            <person name="Li F."/>
        </authorList>
    </citation>
    <scope>NUCLEOTIDE SEQUENCE [LARGE SCALE GENOMIC DNA]</scope>
    <source>
        <strain evidence="2 3">M0103</strain>
    </source>
</reference>
<comment type="caution">
    <text evidence="2">The sequence shown here is derived from an EMBL/GenBank/DDBJ whole genome shotgun (WGS) entry which is preliminary data.</text>
</comment>
<name>A0A438AJ50_9RHOB</name>
<evidence type="ECO:0000313" key="3">
    <source>
        <dbReference type="Proteomes" id="UP000285908"/>
    </source>
</evidence>
<keyword evidence="1" id="KW-0472">Membrane</keyword>
<protein>
    <submittedName>
        <fullName evidence="2">Uncharacterized protein</fullName>
    </submittedName>
</protein>
<gene>
    <name evidence="2" type="ORF">EKE94_07800</name>
</gene>
<evidence type="ECO:0000313" key="2">
    <source>
        <dbReference type="EMBL" id="RVV98793.1"/>
    </source>
</evidence>
<dbReference type="OrthoDB" id="7779177at2"/>
<dbReference type="RefSeq" id="WP_127906025.1">
    <property type="nucleotide sequence ID" value="NZ_RQXX01000002.1"/>
</dbReference>
<proteinExistence type="predicted"/>